<feature type="region of interest" description="Disordered" evidence="5">
    <location>
        <begin position="53"/>
        <end position="85"/>
    </location>
</feature>
<keyword evidence="4 7" id="KW-0238">DNA-binding</keyword>
<sequence>MSNYKELLKKRDILEAEIQEARRAELGAALQTVRALVNEFQLTEAQVFAAPRGRGALPGANAGTKVAPKYRDPATGQTWTGRGKAPKWIQGQNREQFVI</sequence>
<dbReference type="RefSeq" id="WP_091454136.1">
    <property type="nucleotide sequence ID" value="NZ_FOGD01000002.1"/>
</dbReference>
<proteinExistence type="inferred from homology"/>
<evidence type="ECO:0000259" key="6">
    <source>
        <dbReference type="SMART" id="SM00528"/>
    </source>
</evidence>
<dbReference type="Proteomes" id="UP000199766">
    <property type="component" value="Unassembled WGS sequence"/>
</dbReference>
<reference evidence="7 8" key="1">
    <citation type="submission" date="2016-10" db="EMBL/GenBank/DDBJ databases">
        <authorList>
            <person name="de Groot N.N."/>
        </authorList>
    </citation>
    <scope>NUCLEOTIDE SEQUENCE [LARGE SCALE GENOMIC DNA]</scope>
    <source>
        <strain evidence="7 8">ATCC 35958</strain>
    </source>
</reference>
<dbReference type="EMBL" id="FOGD01000002">
    <property type="protein sequence ID" value="SEQ74484.1"/>
    <property type="molecule type" value="Genomic_DNA"/>
</dbReference>
<organism evidence="7 8">
    <name type="scientific">Giesbergeria anulus</name>
    <dbReference type="NCBI Taxonomy" id="180197"/>
    <lineage>
        <taxon>Bacteria</taxon>
        <taxon>Pseudomonadati</taxon>
        <taxon>Pseudomonadota</taxon>
        <taxon>Betaproteobacteria</taxon>
        <taxon>Burkholderiales</taxon>
        <taxon>Comamonadaceae</taxon>
        <taxon>Giesbergeria</taxon>
    </lineage>
</organism>
<evidence type="ECO:0000313" key="7">
    <source>
        <dbReference type="EMBL" id="SEQ74484.1"/>
    </source>
</evidence>
<name>A0A1H9IIR9_9BURK</name>
<feature type="domain" description="DNA-binding protein H-NS-like C-terminal" evidence="6">
    <location>
        <begin position="60"/>
        <end position="99"/>
    </location>
</feature>
<dbReference type="GO" id="GO:0003677">
    <property type="term" value="F:DNA binding"/>
    <property type="evidence" value="ECO:0007669"/>
    <property type="project" value="UniProtKB-KW"/>
</dbReference>
<evidence type="ECO:0000313" key="8">
    <source>
        <dbReference type="Proteomes" id="UP000199766"/>
    </source>
</evidence>
<evidence type="ECO:0000256" key="1">
    <source>
        <dbReference type="ARBA" id="ARBA00004453"/>
    </source>
</evidence>
<dbReference type="Gene3D" id="4.10.430.30">
    <property type="match status" value="1"/>
</dbReference>
<evidence type="ECO:0000256" key="5">
    <source>
        <dbReference type="SAM" id="MobiDB-lite"/>
    </source>
</evidence>
<dbReference type="AlphaFoldDB" id="A0A1H9IIR9"/>
<dbReference type="GO" id="GO:0009295">
    <property type="term" value="C:nucleoid"/>
    <property type="evidence" value="ECO:0007669"/>
    <property type="project" value="UniProtKB-SubCell"/>
</dbReference>
<dbReference type="SMART" id="SM00528">
    <property type="entry name" value="HNS"/>
    <property type="match status" value="1"/>
</dbReference>
<comment type="subcellular location">
    <subcellularLocation>
        <location evidence="1">Cytoplasm</location>
        <location evidence="1">Nucleoid</location>
    </subcellularLocation>
</comment>
<keyword evidence="8" id="KW-1185">Reference proteome</keyword>
<dbReference type="OrthoDB" id="5297879at2"/>
<accession>A0A1H9IIR9</accession>
<dbReference type="STRING" id="180197.SAMN02982919_01134"/>
<dbReference type="SUPFAM" id="SSF81273">
    <property type="entry name" value="H-NS histone-like proteins"/>
    <property type="match status" value="1"/>
</dbReference>
<feature type="compositionally biased region" description="Low complexity" evidence="5">
    <location>
        <begin position="53"/>
        <end position="63"/>
    </location>
</feature>
<dbReference type="PANTHER" id="PTHR38097:SF2">
    <property type="entry name" value="DNA-BINDING PROTEIN STPA"/>
    <property type="match status" value="1"/>
</dbReference>
<evidence type="ECO:0000256" key="3">
    <source>
        <dbReference type="ARBA" id="ARBA00022490"/>
    </source>
</evidence>
<dbReference type="PANTHER" id="PTHR38097">
    <property type="match status" value="1"/>
</dbReference>
<dbReference type="Pfam" id="PF00816">
    <property type="entry name" value="Histone_HNS"/>
    <property type="match status" value="1"/>
</dbReference>
<protein>
    <submittedName>
        <fullName evidence="7">DNA-binding protein H-NS</fullName>
    </submittedName>
</protein>
<comment type="similarity">
    <text evidence="2">Belongs to the histone-like protein H-NS family.</text>
</comment>
<keyword evidence="3" id="KW-0963">Cytoplasm</keyword>
<evidence type="ECO:0000256" key="4">
    <source>
        <dbReference type="ARBA" id="ARBA00023125"/>
    </source>
</evidence>
<gene>
    <name evidence="7" type="ORF">SAMN02982919_01134</name>
</gene>
<dbReference type="InterPro" id="IPR027444">
    <property type="entry name" value="H-NS_C_dom"/>
</dbReference>
<evidence type="ECO:0000256" key="2">
    <source>
        <dbReference type="ARBA" id="ARBA00010610"/>
    </source>
</evidence>